<dbReference type="EMBL" id="NXID01000053">
    <property type="protein sequence ID" value="RXK14750.1"/>
    <property type="molecule type" value="Genomic_DNA"/>
</dbReference>
<protein>
    <recommendedName>
        <fullName evidence="3">Lipoprotein</fullName>
    </recommendedName>
</protein>
<evidence type="ECO:0000313" key="2">
    <source>
        <dbReference type="Proteomes" id="UP000290092"/>
    </source>
</evidence>
<proteinExistence type="predicted"/>
<evidence type="ECO:0008006" key="3">
    <source>
        <dbReference type="Google" id="ProtNLM"/>
    </source>
</evidence>
<dbReference type="PROSITE" id="PS51257">
    <property type="entry name" value="PROKAR_LIPOPROTEIN"/>
    <property type="match status" value="1"/>
</dbReference>
<dbReference type="KEGG" id="amyt:AMYT_1883"/>
<name>A0AAX2ADQ4_9BACT</name>
<gene>
    <name evidence="1" type="ORF">CP985_12350</name>
</gene>
<accession>A0AAX2ADQ4</accession>
<evidence type="ECO:0000313" key="1">
    <source>
        <dbReference type="EMBL" id="RXK14750.1"/>
    </source>
</evidence>
<dbReference type="Proteomes" id="UP000290092">
    <property type="component" value="Unassembled WGS sequence"/>
</dbReference>
<sequence length="431" mass="50785">MRVIYLFLGALFLIVGCGKKEEKVIITDKIYNASLVDNKGSKNTKKEENRYFFNKEFFYPISIIPNKNTYFDINNNKKYDDEIDVLITEKIKTYSNLVTFISIYISQKVKDSENFEAKLQEEYEKLAKIFEISDINELKKISSEIKDINALFLTYAISFSLKDGKTFETITNEDLKKEVSNIKNSLYSNNLKDINYIDIINSHLEMQAHSYVNSITTKTLSFSDKFLKVDTEFYTPFEKDKILKFFINTKKNEIELSLYNNKGEFIKKEKTSKYTLAKNTTLNVEDEIWKFTIENNQIFLQTNDSLFKLYNLISKVIELYDVSMIKNKTIFIKDENNTFSFIEDQNNRNYLEINKSQKKVGLFWDKVSDNRFVVLYENEKADFASEENIITFDFIDGKIEENAKIQISYYDEVINDFKVETKTIQKVSTLR</sequence>
<dbReference type="AlphaFoldDB" id="A0AAX2ADQ4"/>
<reference evidence="1 2" key="1">
    <citation type="submission" date="2017-09" db="EMBL/GenBank/DDBJ databases">
        <title>Genomics of the genus Arcobacter.</title>
        <authorList>
            <person name="Perez-Cataluna A."/>
            <person name="Figueras M.J."/>
            <person name="Salas-Masso N."/>
        </authorList>
    </citation>
    <scope>NUCLEOTIDE SEQUENCE [LARGE SCALE GENOMIC DNA]</scope>
    <source>
        <strain evidence="1 2">CECT 7386</strain>
    </source>
</reference>
<dbReference type="RefSeq" id="WP_114842294.1">
    <property type="nucleotide sequence ID" value="NZ_CP031219.1"/>
</dbReference>
<keyword evidence="2" id="KW-1185">Reference proteome</keyword>
<comment type="caution">
    <text evidence="1">The sequence shown here is derived from an EMBL/GenBank/DDBJ whole genome shotgun (WGS) entry which is preliminary data.</text>
</comment>
<organism evidence="1 2">
    <name type="scientific">Malaciobacter mytili LMG 24559</name>
    <dbReference type="NCBI Taxonomy" id="1032238"/>
    <lineage>
        <taxon>Bacteria</taxon>
        <taxon>Pseudomonadati</taxon>
        <taxon>Campylobacterota</taxon>
        <taxon>Epsilonproteobacteria</taxon>
        <taxon>Campylobacterales</taxon>
        <taxon>Arcobacteraceae</taxon>
        <taxon>Malaciobacter</taxon>
    </lineage>
</organism>